<dbReference type="WBParaSite" id="PDA_v2.g11839.t1">
    <property type="protein sequence ID" value="PDA_v2.g11839.t1"/>
    <property type="gene ID" value="PDA_v2.g11839"/>
</dbReference>
<evidence type="ECO:0000313" key="3">
    <source>
        <dbReference type="WBParaSite" id="PDA_v2.g11839.t1"/>
    </source>
</evidence>
<keyword evidence="2" id="KW-1185">Reference proteome</keyword>
<feature type="region of interest" description="Disordered" evidence="1">
    <location>
        <begin position="1"/>
        <end position="23"/>
    </location>
</feature>
<dbReference type="AlphaFoldDB" id="A0A914P1Z3"/>
<sequence>MTAEDKSETPIIQENSDESESRQLSKAKFQERYAFIQEDVNIRSQIGNLPTIESTKPEVMAFIAKLKQHPVGIISAYSSAKNLPICTNCSNFRTYLCVMEYDKQQFYGCLKKSKKEAKTSAAMRLVHHLFDAGELTILDKEEKKKHPKTGFEQEDTREVTFPFVCKLYVNKIKIS</sequence>
<dbReference type="SUPFAM" id="SSF54768">
    <property type="entry name" value="dsRNA-binding domain-like"/>
    <property type="match status" value="1"/>
</dbReference>
<proteinExistence type="predicted"/>
<accession>A0A914P1Z3</accession>
<protein>
    <submittedName>
        <fullName evidence="3">DRBM domain-containing protein</fullName>
    </submittedName>
</protein>
<name>A0A914P1Z3_9BILA</name>
<reference evidence="3" key="1">
    <citation type="submission" date="2022-11" db="UniProtKB">
        <authorList>
            <consortium name="WormBaseParasite"/>
        </authorList>
    </citation>
    <scope>IDENTIFICATION</scope>
</reference>
<evidence type="ECO:0000256" key="1">
    <source>
        <dbReference type="SAM" id="MobiDB-lite"/>
    </source>
</evidence>
<dbReference type="Proteomes" id="UP000887578">
    <property type="component" value="Unplaced"/>
</dbReference>
<evidence type="ECO:0000313" key="2">
    <source>
        <dbReference type="Proteomes" id="UP000887578"/>
    </source>
</evidence>
<organism evidence="2 3">
    <name type="scientific">Panagrolaimus davidi</name>
    <dbReference type="NCBI Taxonomy" id="227884"/>
    <lineage>
        <taxon>Eukaryota</taxon>
        <taxon>Metazoa</taxon>
        <taxon>Ecdysozoa</taxon>
        <taxon>Nematoda</taxon>
        <taxon>Chromadorea</taxon>
        <taxon>Rhabditida</taxon>
        <taxon>Tylenchina</taxon>
        <taxon>Panagrolaimomorpha</taxon>
        <taxon>Panagrolaimoidea</taxon>
        <taxon>Panagrolaimidae</taxon>
        <taxon>Panagrolaimus</taxon>
    </lineage>
</organism>